<dbReference type="AlphaFoldDB" id="A0A9Y2MUR1"/>
<dbReference type="Pfam" id="PF00528">
    <property type="entry name" value="BPD_transp_1"/>
    <property type="match status" value="1"/>
</dbReference>
<dbReference type="RefSeq" id="WP_285969888.1">
    <property type="nucleotide sequence ID" value="NZ_CP127294.1"/>
</dbReference>
<feature type="transmembrane region" description="Helical" evidence="7">
    <location>
        <begin position="197"/>
        <end position="228"/>
    </location>
</feature>
<dbReference type="Proteomes" id="UP001236014">
    <property type="component" value="Chromosome"/>
</dbReference>
<keyword evidence="10" id="KW-1185">Reference proteome</keyword>
<dbReference type="PROSITE" id="PS50928">
    <property type="entry name" value="ABC_TM1"/>
    <property type="match status" value="1"/>
</dbReference>
<evidence type="ECO:0000256" key="7">
    <source>
        <dbReference type="RuleBase" id="RU363032"/>
    </source>
</evidence>
<dbReference type="PANTHER" id="PTHR30151">
    <property type="entry name" value="ALKANE SULFONATE ABC TRANSPORTER-RELATED, MEMBRANE SUBUNIT"/>
    <property type="match status" value="1"/>
</dbReference>
<evidence type="ECO:0000256" key="4">
    <source>
        <dbReference type="ARBA" id="ARBA00022692"/>
    </source>
</evidence>
<evidence type="ECO:0000259" key="8">
    <source>
        <dbReference type="PROSITE" id="PS50928"/>
    </source>
</evidence>
<accession>A0A9Y2MUR1</accession>
<dbReference type="GO" id="GO:0005886">
    <property type="term" value="C:plasma membrane"/>
    <property type="evidence" value="ECO:0007669"/>
    <property type="project" value="UniProtKB-SubCell"/>
</dbReference>
<feature type="transmembrane region" description="Helical" evidence="7">
    <location>
        <begin position="157"/>
        <end position="176"/>
    </location>
</feature>
<feature type="transmembrane region" description="Helical" evidence="7">
    <location>
        <begin position="41"/>
        <end position="62"/>
    </location>
</feature>
<reference evidence="9 10" key="1">
    <citation type="submission" date="2023-06" db="EMBL/GenBank/DDBJ databases">
        <authorList>
            <person name="Oyuntsetseg B."/>
            <person name="Kim S.B."/>
        </authorList>
    </citation>
    <scope>NUCLEOTIDE SEQUENCE [LARGE SCALE GENOMIC DNA]</scope>
    <source>
        <strain evidence="9 10">2-15</strain>
    </source>
</reference>
<feature type="transmembrane region" description="Helical" evidence="7">
    <location>
        <begin position="131"/>
        <end position="151"/>
    </location>
</feature>
<dbReference type="KEGG" id="acab:QRX50_49100"/>
<protein>
    <submittedName>
        <fullName evidence="9">ABC transporter permease</fullName>
    </submittedName>
</protein>
<comment type="subcellular location">
    <subcellularLocation>
        <location evidence="1 7">Cell membrane</location>
        <topology evidence="1 7">Multi-pass membrane protein</topology>
    </subcellularLocation>
</comment>
<evidence type="ECO:0000256" key="6">
    <source>
        <dbReference type="ARBA" id="ARBA00023136"/>
    </source>
</evidence>
<keyword evidence="6 7" id="KW-0472">Membrane</keyword>
<keyword evidence="4 7" id="KW-0812">Transmembrane</keyword>
<evidence type="ECO:0000256" key="2">
    <source>
        <dbReference type="ARBA" id="ARBA00022448"/>
    </source>
</evidence>
<evidence type="ECO:0000313" key="9">
    <source>
        <dbReference type="EMBL" id="WIX79196.1"/>
    </source>
</evidence>
<organism evidence="9 10">
    <name type="scientific">Amycolatopsis carbonis</name>
    <dbReference type="NCBI Taxonomy" id="715471"/>
    <lineage>
        <taxon>Bacteria</taxon>
        <taxon>Bacillati</taxon>
        <taxon>Actinomycetota</taxon>
        <taxon>Actinomycetes</taxon>
        <taxon>Pseudonocardiales</taxon>
        <taxon>Pseudonocardiaceae</taxon>
        <taxon>Amycolatopsis</taxon>
    </lineage>
</organism>
<name>A0A9Y2MUR1_9PSEU</name>
<comment type="similarity">
    <text evidence="7">Belongs to the binding-protein-dependent transport system permease family.</text>
</comment>
<evidence type="ECO:0000256" key="3">
    <source>
        <dbReference type="ARBA" id="ARBA00022475"/>
    </source>
</evidence>
<dbReference type="CDD" id="cd06261">
    <property type="entry name" value="TM_PBP2"/>
    <property type="match status" value="1"/>
</dbReference>
<dbReference type="SUPFAM" id="SSF161098">
    <property type="entry name" value="MetI-like"/>
    <property type="match status" value="1"/>
</dbReference>
<evidence type="ECO:0000256" key="1">
    <source>
        <dbReference type="ARBA" id="ARBA00004651"/>
    </source>
</evidence>
<keyword evidence="3" id="KW-1003">Cell membrane</keyword>
<gene>
    <name evidence="9" type="ORF">QRX50_49100</name>
</gene>
<proteinExistence type="inferred from homology"/>
<evidence type="ECO:0000313" key="10">
    <source>
        <dbReference type="Proteomes" id="UP001236014"/>
    </source>
</evidence>
<feature type="domain" description="ABC transmembrane type-1" evidence="8">
    <location>
        <begin position="91"/>
        <end position="271"/>
    </location>
</feature>
<keyword evidence="5 7" id="KW-1133">Transmembrane helix</keyword>
<dbReference type="GO" id="GO:0055085">
    <property type="term" value="P:transmembrane transport"/>
    <property type="evidence" value="ECO:0007669"/>
    <property type="project" value="InterPro"/>
</dbReference>
<evidence type="ECO:0000256" key="5">
    <source>
        <dbReference type="ARBA" id="ARBA00022989"/>
    </source>
</evidence>
<keyword evidence="2 7" id="KW-0813">Transport</keyword>
<dbReference type="InterPro" id="IPR000515">
    <property type="entry name" value="MetI-like"/>
</dbReference>
<sequence>MSITSSEKPAARIESRVGGPSLRNRQAKRRRVPSWLSEQRLIGISAVILVLVAWEVVALLRLQPQLILPGPVDVIEAFGTLIQGGQIWIDLWTSAQELLIGLGLAVVVGLPLGLLIGWYKRVAYALNPFINFLYATPRIALTPLLIIWLGIGSSSKIAIVFLMALFPVLINAAQGVQSLEQGTVRVARCFGASDLQLFRTVALPGTVPFIASGMRLAVGQALIGVFVAELSGAQHGVGMTMNTAGQQFQTATVFAGLFIFAAAGVILTSLLRRVENHFAAWRPSNH</sequence>
<dbReference type="Gene3D" id="1.10.3720.10">
    <property type="entry name" value="MetI-like"/>
    <property type="match status" value="1"/>
</dbReference>
<dbReference type="EMBL" id="CP127294">
    <property type="protein sequence ID" value="WIX79196.1"/>
    <property type="molecule type" value="Genomic_DNA"/>
</dbReference>
<feature type="transmembrane region" description="Helical" evidence="7">
    <location>
        <begin position="248"/>
        <end position="271"/>
    </location>
</feature>
<dbReference type="InterPro" id="IPR035906">
    <property type="entry name" value="MetI-like_sf"/>
</dbReference>
<feature type="transmembrane region" description="Helical" evidence="7">
    <location>
        <begin position="98"/>
        <end position="119"/>
    </location>
</feature>
<dbReference type="PANTHER" id="PTHR30151:SF0">
    <property type="entry name" value="ABC TRANSPORTER PERMEASE PROTEIN MJ0413-RELATED"/>
    <property type="match status" value="1"/>
</dbReference>